<dbReference type="GO" id="GO:0005886">
    <property type="term" value="C:plasma membrane"/>
    <property type="evidence" value="ECO:0007669"/>
    <property type="project" value="UniProtKB-SubCell"/>
</dbReference>
<evidence type="ECO:0000313" key="7">
    <source>
        <dbReference type="EMBL" id="MCD2493656.1"/>
    </source>
</evidence>
<dbReference type="GO" id="GO:0015658">
    <property type="term" value="F:branched-chain amino acid transmembrane transporter activity"/>
    <property type="evidence" value="ECO:0007669"/>
    <property type="project" value="InterPro"/>
</dbReference>
<name>A0AAP2RKX6_9FIRM</name>
<dbReference type="AlphaFoldDB" id="A0AAP2RKX6"/>
<keyword evidence="4 6" id="KW-1133">Transmembrane helix</keyword>
<proteinExistence type="predicted"/>
<evidence type="ECO:0000256" key="1">
    <source>
        <dbReference type="ARBA" id="ARBA00004651"/>
    </source>
</evidence>
<evidence type="ECO:0000256" key="5">
    <source>
        <dbReference type="ARBA" id="ARBA00023136"/>
    </source>
</evidence>
<feature type="transmembrane region" description="Helical" evidence="6">
    <location>
        <begin position="212"/>
        <end position="236"/>
    </location>
</feature>
<dbReference type="Pfam" id="PF02653">
    <property type="entry name" value="BPD_transp_2"/>
    <property type="match status" value="1"/>
</dbReference>
<evidence type="ECO:0000256" key="2">
    <source>
        <dbReference type="ARBA" id="ARBA00022475"/>
    </source>
</evidence>
<keyword evidence="5 6" id="KW-0472">Membrane</keyword>
<feature type="transmembrane region" description="Helical" evidence="6">
    <location>
        <begin position="163"/>
        <end position="181"/>
    </location>
</feature>
<evidence type="ECO:0000256" key="6">
    <source>
        <dbReference type="SAM" id="Phobius"/>
    </source>
</evidence>
<keyword evidence="2" id="KW-1003">Cell membrane</keyword>
<evidence type="ECO:0000256" key="4">
    <source>
        <dbReference type="ARBA" id="ARBA00022989"/>
    </source>
</evidence>
<feature type="transmembrane region" description="Helical" evidence="6">
    <location>
        <begin position="287"/>
        <end position="308"/>
    </location>
</feature>
<feature type="transmembrane region" description="Helical" evidence="6">
    <location>
        <begin position="248"/>
        <end position="275"/>
    </location>
</feature>
<comment type="subcellular location">
    <subcellularLocation>
        <location evidence="1">Cell membrane</location>
        <topology evidence="1">Multi-pass membrane protein</topology>
    </subcellularLocation>
</comment>
<dbReference type="InterPro" id="IPR043428">
    <property type="entry name" value="LivM-like"/>
</dbReference>
<dbReference type="EMBL" id="JAJNOR010000011">
    <property type="protein sequence ID" value="MCD2493656.1"/>
    <property type="molecule type" value="Genomic_DNA"/>
</dbReference>
<evidence type="ECO:0000256" key="3">
    <source>
        <dbReference type="ARBA" id="ARBA00022692"/>
    </source>
</evidence>
<protein>
    <submittedName>
        <fullName evidence="7">Branched-chain amino acid ABC transporter permease</fullName>
    </submittedName>
</protein>
<evidence type="ECO:0000313" key="8">
    <source>
        <dbReference type="Proteomes" id="UP001299265"/>
    </source>
</evidence>
<feature type="transmembrane region" description="Helical" evidence="6">
    <location>
        <begin position="65"/>
        <end position="82"/>
    </location>
</feature>
<dbReference type="InterPro" id="IPR001851">
    <property type="entry name" value="ABC_transp_permease"/>
</dbReference>
<dbReference type="PANTHER" id="PTHR30482">
    <property type="entry name" value="HIGH-AFFINITY BRANCHED-CHAIN AMINO ACID TRANSPORT SYSTEM PERMEASE"/>
    <property type="match status" value="1"/>
</dbReference>
<gene>
    <name evidence="7" type="ORF">LQE92_13675</name>
</gene>
<accession>A0AAP2RKX6</accession>
<organism evidence="7 8">
    <name type="scientific">Lientehia hominis</name>
    <dbReference type="NCBI Taxonomy" id="2897778"/>
    <lineage>
        <taxon>Bacteria</taxon>
        <taxon>Bacillati</taxon>
        <taxon>Bacillota</taxon>
        <taxon>Clostridia</taxon>
        <taxon>Lachnospirales</taxon>
        <taxon>Lachnospiraceae</taxon>
        <taxon>Lientehia</taxon>
    </lineage>
</organism>
<keyword evidence="3 6" id="KW-0812">Transmembrane</keyword>
<dbReference type="CDD" id="cd06581">
    <property type="entry name" value="TM_PBP1_LivM_like"/>
    <property type="match status" value="1"/>
</dbReference>
<dbReference type="PANTHER" id="PTHR30482:SF10">
    <property type="entry name" value="HIGH-AFFINITY BRANCHED-CHAIN AMINO ACID TRANSPORT PROTEIN BRAE"/>
    <property type="match status" value="1"/>
</dbReference>
<sequence>MKNNLKSMKLIKCLIAVVIALLVPAALGGSSYLCLIASFVTIYIIGASGLDVLFGYSGQISMGHAAFYAIGGYGAGLMSKYLGIPLFISMFLAAAIAAVIGALLAFPASKLKFHFLSLATIAFGEIVYQMACHSPNKITGDFNGFFSSKLSIFGLKLDTNIKFYFFGVACVVVFLLVKQMIVKSRTGRAFVAIRENTQAAEGMGVNVRKYKIIAFAISAFFVAFAGSMYLGLVGYLHPDMYLQKQSVLFVTMMLFGGSASLAGPVIGAISIEIILEGLRTFEEYQMLIYGILLLVVIVAMPGGIVGAARDIKAGFLRRKAKKQAGKEVQ</sequence>
<dbReference type="RefSeq" id="WP_231063500.1">
    <property type="nucleotide sequence ID" value="NZ_JAJNOR010000011.1"/>
</dbReference>
<reference evidence="7 8" key="1">
    <citation type="submission" date="2021-11" db="EMBL/GenBank/DDBJ databases">
        <title>Lacrimispora sp. nov. NSJ-141 isolated from human feces.</title>
        <authorList>
            <person name="Abdugheni R."/>
        </authorList>
    </citation>
    <scope>NUCLEOTIDE SEQUENCE [LARGE SCALE GENOMIC DNA]</scope>
    <source>
        <strain evidence="7 8">NSJ-141</strain>
    </source>
</reference>
<comment type="caution">
    <text evidence="7">The sequence shown here is derived from an EMBL/GenBank/DDBJ whole genome shotgun (WGS) entry which is preliminary data.</text>
</comment>
<feature type="transmembrane region" description="Helical" evidence="6">
    <location>
        <begin position="88"/>
        <end position="106"/>
    </location>
</feature>
<dbReference type="Proteomes" id="UP001299265">
    <property type="component" value="Unassembled WGS sequence"/>
</dbReference>
<keyword evidence="8" id="KW-1185">Reference proteome</keyword>